<keyword evidence="2" id="KW-1185">Reference proteome</keyword>
<organism evidence="1 2">
    <name type="scientific">Haloferax larsenii</name>
    <dbReference type="NCBI Taxonomy" id="302484"/>
    <lineage>
        <taxon>Archaea</taxon>
        <taxon>Methanobacteriati</taxon>
        <taxon>Methanobacteriota</taxon>
        <taxon>Stenosarchaea group</taxon>
        <taxon>Halobacteria</taxon>
        <taxon>Halobacteriales</taxon>
        <taxon>Haloferacaceae</taxon>
        <taxon>Haloferax</taxon>
    </lineage>
</organism>
<dbReference type="RefSeq" id="WP_007542237.1">
    <property type="nucleotide sequence ID" value="NZ_CP078064.1"/>
</dbReference>
<dbReference type="GeneID" id="74530451"/>
<dbReference type="InterPro" id="IPR058994">
    <property type="entry name" value="Ig-containing_halobact"/>
</dbReference>
<name>A0ABY5RJA8_HALLR</name>
<protein>
    <submittedName>
        <fullName evidence="1">Uncharacterized protein</fullName>
    </submittedName>
</protein>
<dbReference type="Proteomes" id="UP001058330">
    <property type="component" value="Plasmid pHl5678-1"/>
</dbReference>
<dbReference type="EMBL" id="CP078064">
    <property type="protein sequence ID" value="UVE52120.1"/>
    <property type="molecule type" value="Genomic_DNA"/>
</dbReference>
<geneLocation type="plasmid" evidence="1 2">
    <name>pHl5678-1</name>
</geneLocation>
<accession>A0ABY5RJA8</accession>
<reference evidence="1" key="1">
    <citation type="submission" date="2021-07" db="EMBL/GenBank/DDBJ databases">
        <title>Studies on halocins as antimicrobial molecules from haloarchaea.</title>
        <authorList>
            <person name="Kumar S."/>
            <person name="Khare S.K."/>
        </authorList>
    </citation>
    <scope>NUCLEOTIDE SEQUENCE</scope>
    <source>
        <strain evidence="1">NCIM 5678</strain>
        <plasmid evidence="1">pHl5678-1</plasmid>
    </source>
</reference>
<evidence type="ECO:0000313" key="2">
    <source>
        <dbReference type="Proteomes" id="UP001058330"/>
    </source>
</evidence>
<proteinExistence type="predicted"/>
<dbReference type="Pfam" id="PF26515">
    <property type="entry name" value="Ig_halo_2"/>
    <property type="match status" value="1"/>
</dbReference>
<sequence length="172" mass="18827">MVSRRVSFLLVGLVLLSGVSVAASEAIDSPPTFTLSNEDNTTYRVTAYTAESTQAALLMNFEVTTRDGERRLATLSQLVWPDGYRNVTLADDGIPTQRVTVEPGDEVTTTIEAWEPGNVTVYIVEDLGDNETHTMTEIKTCTEREQKHRLTLEPDGASGSSVCASSLDWLLQ</sequence>
<gene>
    <name evidence="1" type="ORF">KU306_16030</name>
</gene>
<keyword evidence="1" id="KW-0614">Plasmid</keyword>
<evidence type="ECO:0000313" key="1">
    <source>
        <dbReference type="EMBL" id="UVE52120.1"/>
    </source>
</evidence>